<keyword evidence="12" id="KW-1185">Reference proteome</keyword>
<dbReference type="PANTHER" id="PTHR43201:SF5">
    <property type="entry name" value="MEDIUM-CHAIN ACYL-COA LIGASE ACSF2, MITOCHONDRIAL"/>
    <property type="match status" value="1"/>
</dbReference>
<feature type="domain" description="AMP-dependent synthetase/ligase" evidence="9">
    <location>
        <begin position="16"/>
        <end position="372"/>
    </location>
</feature>
<dbReference type="FunFam" id="3.30.300.30:FF:000008">
    <property type="entry name" value="2,3-dihydroxybenzoate-AMP ligase"/>
    <property type="match status" value="2"/>
</dbReference>
<evidence type="ECO:0000256" key="2">
    <source>
        <dbReference type="ARBA" id="ARBA00022598"/>
    </source>
</evidence>
<proteinExistence type="inferred from homology"/>
<evidence type="ECO:0000256" key="5">
    <source>
        <dbReference type="ARBA" id="ARBA00069710"/>
    </source>
</evidence>
<accession>A0A1X0ICZ7</accession>
<dbReference type="SUPFAM" id="SSF56801">
    <property type="entry name" value="Acetyl-CoA synthetase-like"/>
    <property type="match status" value="2"/>
</dbReference>
<dbReference type="InterPro" id="IPR020845">
    <property type="entry name" value="AMP-binding_CS"/>
</dbReference>
<reference evidence="11 12" key="1">
    <citation type="submission" date="2017-02" db="EMBL/GenBank/DDBJ databases">
        <title>The new phylogeny of genus Mycobacterium.</title>
        <authorList>
            <person name="Tortoli E."/>
            <person name="Trovato A."/>
            <person name="Cirillo D.M."/>
        </authorList>
    </citation>
    <scope>NUCLEOTIDE SEQUENCE [LARGE SCALE GENOMIC DNA]</scope>
    <source>
        <strain evidence="11 12">DSM 45000</strain>
    </source>
</reference>
<dbReference type="Gene3D" id="3.30.300.30">
    <property type="match status" value="2"/>
</dbReference>
<keyword evidence="2" id="KW-0436">Ligase</keyword>
<evidence type="ECO:0000259" key="10">
    <source>
        <dbReference type="Pfam" id="PF13193"/>
    </source>
</evidence>
<dbReference type="EC" id="6.2.1.3" evidence="3"/>
<dbReference type="InterPro" id="IPR042099">
    <property type="entry name" value="ANL_N_sf"/>
</dbReference>
<evidence type="ECO:0000313" key="11">
    <source>
        <dbReference type="EMBL" id="ORB43832.1"/>
    </source>
</evidence>
<comment type="similarity">
    <text evidence="1">Belongs to the ATP-dependent AMP-binding enzyme family.</text>
</comment>
<dbReference type="CDD" id="cd17631">
    <property type="entry name" value="FACL_FadD13-like"/>
    <property type="match status" value="1"/>
</dbReference>
<dbReference type="InterPro" id="IPR045851">
    <property type="entry name" value="AMP-bd_C_sf"/>
</dbReference>
<protein>
    <recommendedName>
        <fullName evidence="5">Long-chain-fatty-acid--CoA ligase FadD13</fullName>
        <ecNumber evidence="3">6.2.1.3</ecNumber>
    </recommendedName>
    <alternativeName>
        <fullName evidence="6">Fatty acyl-CoA ligase</fullName>
    </alternativeName>
    <alternativeName>
        <fullName evidence="8">Fatty acyl-CoA synthetase</fullName>
    </alternativeName>
    <alternativeName>
        <fullName evidence="7">Very-long-chain fatty-acyl-CoA synthetase</fullName>
    </alternativeName>
</protein>
<dbReference type="EMBL" id="MVIE01000007">
    <property type="protein sequence ID" value="ORB43832.1"/>
    <property type="molecule type" value="Genomic_DNA"/>
</dbReference>
<gene>
    <name evidence="11" type="ORF">BST39_07405</name>
</gene>
<dbReference type="AlphaFoldDB" id="A0A1X0ICZ7"/>
<feature type="domain" description="AMP-dependent synthetase/ligase" evidence="9">
    <location>
        <begin position="532"/>
        <end position="908"/>
    </location>
</feature>
<evidence type="ECO:0000313" key="12">
    <source>
        <dbReference type="Proteomes" id="UP000192513"/>
    </source>
</evidence>
<sequence length="1051" mass="114731">MGTSPGTGITLSDVLARHARVRPGNVAFVDPYRRCTFAELDDRVTRLANALSARGIGMGDRVAVVGLNSLDLVEVWFAALRLGAIAVPVNFRLVSDEIAYVLADSGSSVVVADLACAPAVVQARTKAPSVQAVLTIGGDLDGIRTAAAGRAVDVTVADEAPAFIMYTSGTTGFPKGAVITHRNLYLHALSVIATLGHRHDDDCWLALAPLFHVAGVSGMLPTFLVGGRVVIPPSGGFDPAATLATITEQHVTSCWMTPAQWQLVCAMPDLRSWDLSGLRRVWWGAAPASTALLRNMIDTFPMAEIIAAFGQTECSPITCMLRGEDAIRKIGSVGTPMLNVDVRIVDDEMNDVPQGEIGEIVYLGPLIMKEYWDKPAETAEAFRGGWFHSGDLVRQDGDGYIYVVDRKKDMIISGGENIYSAELENVLAAHPKVAEVAIVGVPHPKWGETPMAVIVPRDPNDPPTDAEVETHCRAHLAHYKRPDRVVIVDVLPRNANGKVLKTILRQRYSGVDSYDAGPVDTPLLDETIGVNFERTALAYPDVEALVDVAGARRWTYADLNAEIDCLARALIASDIQRGDRVGIWSPNCPEWTILQYATAKIGAILVAINPAYRTHEMSYVLRHSGTRLLVSATAFKTSDYRSMVDQVRSEVPELARQLNEVVFLGTGDWDALRQRAETVSEEQLRDRMSALGPGDPINIQYTSGTTGTPKAATLSHRNILNNGFFVTELIRLAPRDRLCIPVPFYHCFGMVMGNLGCTSHGATMVIPAPGFDPATTLQAIETERCTALYGVPTMFISILGHPDLANRDVSSLRTGIMAGASCPVEVMKRCVDELNMSEVAIAYGMTETAPVSCQTLIDDDLHRRTATVGRAHPHVEVKVVDPDTGEIVKRGQPGELCTRGYSVMLGYWRDENKTREVIDDDGWMHTGDLAVLQDDGYCVIVGRLKDVVIRGGENLYPREVEDFLHTHPDIDDVQVVGVPDDTYGEELCAWIKMRPDRRPLDADALRAFCSGKLAHYKIPRYVRVVDEFPMTATGKVRKVDMRAETIRLLGL</sequence>
<dbReference type="GO" id="GO:0031956">
    <property type="term" value="F:medium-chain fatty acid-CoA ligase activity"/>
    <property type="evidence" value="ECO:0007669"/>
    <property type="project" value="TreeGrafter"/>
</dbReference>
<dbReference type="CDD" id="cd05917">
    <property type="entry name" value="FACL_like_2"/>
    <property type="match status" value="1"/>
</dbReference>
<dbReference type="STRING" id="590652.BST39_07405"/>
<evidence type="ECO:0000256" key="7">
    <source>
        <dbReference type="ARBA" id="ARBA00080667"/>
    </source>
</evidence>
<feature type="domain" description="AMP-binding enzyme C-terminal" evidence="10">
    <location>
        <begin position="422"/>
        <end position="498"/>
    </location>
</feature>
<dbReference type="InterPro" id="IPR025110">
    <property type="entry name" value="AMP-bd_C"/>
</dbReference>
<organism evidence="11 12">
    <name type="scientific">Mycobacterium paraseoulense</name>
    <dbReference type="NCBI Taxonomy" id="590652"/>
    <lineage>
        <taxon>Bacteria</taxon>
        <taxon>Bacillati</taxon>
        <taxon>Actinomycetota</taxon>
        <taxon>Actinomycetes</taxon>
        <taxon>Mycobacteriales</taxon>
        <taxon>Mycobacteriaceae</taxon>
        <taxon>Mycobacterium</taxon>
    </lineage>
</organism>
<dbReference type="Pfam" id="PF00501">
    <property type="entry name" value="AMP-binding"/>
    <property type="match status" value="2"/>
</dbReference>
<dbReference type="InterPro" id="IPR000873">
    <property type="entry name" value="AMP-dep_synth/lig_dom"/>
</dbReference>
<evidence type="ECO:0000256" key="6">
    <source>
        <dbReference type="ARBA" id="ARBA00076959"/>
    </source>
</evidence>
<comment type="caution">
    <text evidence="11">The sequence shown here is derived from an EMBL/GenBank/DDBJ whole genome shotgun (WGS) entry which is preliminary data.</text>
</comment>
<evidence type="ECO:0000259" key="9">
    <source>
        <dbReference type="Pfam" id="PF00501"/>
    </source>
</evidence>
<feature type="domain" description="AMP-binding enzyme C-terminal" evidence="10">
    <location>
        <begin position="959"/>
        <end position="1035"/>
    </location>
</feature>
<dbReference type="PANTHER" id="PTHR43201">
    <property type="entry name" value="ACYL-COA SYNTHETASE"/>
    <property type="match status" value="1"/>
</dbReference>
<evidence type="ECO:0000256" key="4">
    <source>
        <dbReference type="ARBA" id="ARBA00036813"/>
    </source>
</evidence>
<dbReference type="PROSITE" id="PS00455">
    <property type="entry name" value="AMP_BINDING"/>
    <property type="match status" value="2"/>
</dbReference>
<evidence type="ECO:0000256" key="3">
    <source>
        <dbReference type="ARBA" id="ARBA00026121"/>
    </source>
</evidence>
<evidence type="ECO:0000256" key="8">
    <source>
        <dbReference type="ARBA" id="ARBA00083882"/>
    </source>
</evidence>
<dbReference type="Proteomes" id="UP000192513">
    <property type="component" value="Unassembled WGS sequence"/>
</dbReference>
<dbReference type="Gene3D" id="3.40.50.12780">
    <property type="entry name" value="N-terminal domain of ligase-like"/>
    <property type="match status" value="2"/>
</dbReference>
<dbReference type="GO" id="GO:0004467">
    <property type="term" value="F:long-chain fatty acid-CoA ligase activity"/>
    <property type="evidence" value="ECO:0007669"/>
    <property type="project" value="UniProtKB-EC"/>
</dbReference>
<dbReference type="NCBIfam" id="NF004837">
    <property type="entry name" value="PRK06187.1"/>
    <property type="match status" value="1"/>
</dbReference>
<dbReference type="Pfam" id="PF13193">
    <property type="entry name" value="AMP-binding_C"/>
    <property type="match status" value="2"/>
</dbReference>
<name>A0A1X0ICZ7_9MYCO</name>
<dbReference type="FunFam" id="3.40.50.12780:FF:000003">
    <property type="entry name" value="Long-chain-fatty-acid--CoA ligase FadD"/>
    <property type="match status" value="2"/>
</dbReference>
<dbReference type="OrthoDB" id="9803968at2"/>
<comment type="catalytic activity">
    <reaction evidence="4">
        <text>a long-chain fatty acid + ATP + CoA = a long-chain fatty acyl-CoA + AMP + diphosphate</text>
        <dbReference type="Rhea" id="RHEA:15421"/>
        <dbReference type="ChEBI" id="CHEBI:30616"/>
        <dbReference type="ChEBI" id="CHEBI:33019"/>
        <dbReference type="ChEBI" id="CHEBI:57287"/>
        <dbReference type="ChEBI" id="CHEBI:57560"/>
        <dbReference type="ChEBI" id="CHEBI:83139"/>
        <dbReference type="ChEBI" id="CHEBI:456215"/>
        <dbReference type="EC" id="6.2.1.3"/>
    </reaction>
</comment>
<evidence type="ECO:0000256" key="1">
    <source>
        <dbReference type="ARBA" id="ARBA00006432"/>
    </source>
</evidence>